<evidence type="ECO:0000313" key="2">
    <source>
        <dbReference type="EMBL" id="KAL0115720.1"/>
    </source>
</evidence>
<dbReference type="EMBL" id="JADYXP020000010">
    <property type="protein sequence ID" value="KAL0115720.1"/>
    <property type="molecule type" value="Genomic_DNA"/>
</dbReference>
<dbReference type="AlphaFoldDB" id="A0AAW2FKW3"/>
<accession>A0AAW2FKW3</accession>
<evidence type="ECO:0008006" key="4">
    <source>
        <dbReference type="Google" id="ProtNLM"/>
    </source>
</evidence>
<dbReference type="Proteomes" id="UP001430953">
    <property type="component" value="Unassembled WGS sequence"/>
</dbReference>
<evidence type="ECO:0000256" key="1">
    <source>
        <dbReference type="SAM" id="MobiDB-lite"/>
    </source>
</evidence>
<name>A0AAW2FKW3_9HYME</name>
<sequence>MLFYSMYYLARNVYVLPSARFVYGRPDENSSASRASSHRPPCSPRSPRLQRSNPRPTQYGTSRLTAASEHPLSPCLLRLLRQREIKAKYAKHRYATINRERTPTDTPNIHRKSRCSARGRWITSTVQRSHRLFAIRRSMERCDWSAR</sequence>
<protein>
    <recommendedName>
        <fullName evidence="4">Ribosomal protein S14</fullName>
    </recommendedName>
</protein>
<proteinExistence type="predicted"/>
<feature type="region of interest" description="Disordered" evidence="1">
    <location>
        <begin position="26"/>
        <end position="67"/>
    </location>
</feature>
<gene>
    <name evidence="2" type="ORF">PUN28_010920</name>
</gene>
<feature type="compositionally biased region" description="Low complexity" evidence="1">
    <location>
        <begin position="30"/>
        <end position="40"/>
    </location>
</feature>
<feature type="compositionally biased region" description="Polar residues" evidence="1">
    <location>
        <begin position="49"/>
        <end position="65"/>
    </location>
</feature>
<evidence type="ECO:0000313" key="3">
    <source>
        <dbReference type="Proteomes" id="UP001430953"/>
    </source>
</evidence>
<organism evidence="2 3">
    <name type="scientific">Cardiocondyla obscurior</name>
    <dbReference type="NCBI Taxonomy" id="286306"/>
    <lineage>
        <taxon>Eukaryota</taxon>
        <taxon>Metazoa</taxon>
        <taxon>Ecdysozoa</taxon>
        <taxon>Arthropoda</taxon>
        <taxon>Hexapoda</taxon>
        <taxon>Insecta</taxon>
        <taxon>Pterygota</taxon>
        <taxon>Neoptera</taxon>
        <taxon>Endopterygota</taxon>
        <taxon>Hymenoptera</taxon>
        <taxon>Apocrita</taxon>
        <taxon>Aculeata</taxon>
        <taxon>Formicoidea</taxon>
        <taxon>Formicidae</taxon>
        <taxon>Myrmicinae</taxon>
        <taxon>Cardiocondyla</taxon>
    </lineage>
</organism>
<reference evidence="2 3" key="1">
    <citation type="submission" date="2023-03" db="EMBL/GenBank/DDBJ databases">
        <title>High recombination rates correlate with genetic variation in Cardiocondyla obscurior ants.</title>
        <authorList>
            <person name="Errbii M."/>
        </authorList>
    </citation>
    <scope>NUCLEOTIDE SEQUENCE [LARGE SCALE GENOMIC DNA]</scope>
    <source>
        <strain evidence="2">Alpha-2009</strain>
        <tissue evidence="2">Whole body</tissue>
    </source>
</reference>
<keyword evidence="3" id="KW-1185">Reference proteome</keyword>
<comment type="caution">
    <text evidence="2">The sequence shown here is derived from an EMBL/GenBank/DDBJ whole genome shotgun (WGS) entry which is preliminary data.</text>
</comment>